<dbReference type="Pfam" id="PF01480">
    <property type="entry name" value="PWI"/>
    <property type="match status" value="1"/>
</dbReference>
<feature type="region of interest" description="Disordered" evidence="6">
    <location>
        <begin position="82"/>
        <end position="440"/>
    </location>
</feature>
<feature type="compositionally biased region" description="Basic and acidic residues" evidence="6">
    <location>
        <begin position="169"/>
        <end position="259"/>
    </location>
</feature>
<feature type="region of interest" description="Disordered" evidence="6">
    <location>
        <begin position="573"/>
        <end position="652"/>
    </location>
</feature>
<gene>
    <name evidence="9" type="ORF">RRG08_039612</name>
</gene>
<feature type="region of interest" description="Disordered" evidence="6">
    <location>
        <begin position="1254"/>
        <end position="1303"/>
    </location>
</feature>
<keyword evidence="4" id="KW-0862">Zinc</keyword>
<dbReference type="PANTHER" id="PTHR14398:SF0">
    <property type="entry name" value="ZINC FINGER PROTEIN SWM"/>
    <property type="match status" value="1"/>
</dbReference>
<evidence type="ECO:0000259" key="8">
    <source>
        <dbReference type="PROSITE" id="PS50103"/>
    </source>
</evidence>
<feature type="compositionally biased region" description="Basic and acidic residues" evidence="6">
    <location>
        <begin position="833"/>
        <end position="844"/>
    </location>
</feature>
<evidence type="ECO:0000256" key="4">
    <source>
        <dbReference type="PROSITE-ProRule" id="PRU00723"/>
    </source>
</evidence>
<proteinExistence type="predicted"/>
<dbReference type="PANTHER" id="PTHR14398">
    <property type="entry name" value="RNA RECOGNITION RRM/RNP DOMAIN"/>
    <property type="match status" value="1"/>
</dbReference>
<sequence>MIIEQVEALKTWLTAKLSPICDAEPGALAKYVCALVKKDKPEQDLRDICVDQLDVFLQQNTKPFVNDLFEALKSKAYIPQASDVKPKPSIATSAKPDNTRPLASKDRDESLKKKTSEISSTTDDKENKGDPSGLTSSTTATSPNSKSGSGITDSVYPKDSKESTTPSTRELREPGASSRETRERDRAGSRDRDRRDSWRDERSRDGIRDARDIIREREKDRGGTDAKDGRGEARESKGDTREVREPRDRNDFRERDRDFRRRRTRSRSFSPRRRDFDDRPARRRFEERARYSPDRRWGRRRSWSRSPRRNRSPLDSRGGGRLRSRSPRVRSSRSPRGRTSRSPLRYRPLRSRTRSRSPRPRSWSRPGSGGGRPRSRSLSLTRQPDSRGSTPLQDNDFISSSTNDPPAVSSTVGGLRPLEGRLGEITRTPGGVDEGPAMTSGAGLGGTRALCQNFEEKGFCMLGDVCPYDHGVDPVVVEDDTLALGPGAPGLEGPDLCLPPPSHLSMQMNLSRPPPAHVEPYLPENPSLQVSLRPPFIRGPPPDLRQPPPGMGMNRLPGPPDIYLQKREVIMTRPPPGLNDRELLESGGPSRSEPSRIVIPSKRPFNAIDGNPNAMNIGPPPPRMAHINQHHQMFGPPGSFPLPRQQLPPEQQQPLPMGIGQHQLQQGPLRKGFDYNRLGGRGFKHQGPNKSLKFGNMTLEVRKIPHEMNNIAKLNEHFGKFGTLTNIQVKFQGDPGAALISFSSNAQAAAAYRSPEPVFNNRFIKLFWHNAEKPLSLDGERETPIGGPVEDQVSAGQQQQIQRTLTGGRIGDGIDHPSLVLPVRSSIPPAHKMSLDNTKKKENEQAGEDTSSSVSNTETKSVVYTSSIGNVKKTFNPAANASTMVKPKAAPFVSPTAVKTADYVSRMEAIKRIEEERKLAPAKQAEIEQKKQELLAKQIEQQKKLLETLEKKKDSMSDAEKQMLRTALRKISDAIDTVKFGTGAKKASASVSPQQFRYVSTQEQATTAHAVTPYGRGGQSWSTGGRGGYGWASRGRGRGWVGAAAFGGRTTLDNRPKTVEVKGFELPELDEIKAHFQKFGDIEKEDLVEEVPKVFFTFSLRQSAEMAVAQGGRFKKKTLIVRWNQTTPKISRTESAQSSEIDEDLSVSLGSVDSETVLLEGDKGDNLSVSTPVDDPQLKPGDGGDIRTFDNTSLQEASLQTRALSYERSLSEDLLAGEEENFKASYTDDEDDEDHITVTLSNTSTTAPTIYTSSGDYNIIDSNYNKDGGTGISQQAEGEEDDDDLSNLDPGPALDFIEEEPQA</sequence>
<dbReference type="PROSITE" id="PS50103">
    <property type="entry name" value="ZF_C3H1"/>
    <property type="match status" value="1"/>
</dbReference>
<dbReference type="CDD" id="cd12257">
    <property type="entry name" value="RRM1_RBM26_like"/>
    <property type="match status" value="1"/>
</dbReference>
<dbReference type="GO" id="GO:0005634">
    <property type="term" value="C:nucleus"/>
    <property type="evidence" value="ECO:0007669"/>
    <property type="project" value="TreeGrafter"/>
</dbReference>
<dbReference type="SMART" id="SM00360">
    <property type="entry name" value="RRM"/>
    <property type="match status" value="2"/>
</dbReference>
<feature type="compositionally biased region" description="Basic and acidic residues" evidence="6">
    <location>
        <begin position="103"/>
        <end position="129"/>
    </location>
</feature>
<evidence type="ECO:0000256" key="1">
    <source>
        <dbReference type="ARBA" id="ARBA00022884"/>
    </source>
</evidence>
<feature type="coiled-coil region" evidence="5">
    <location>
        <begin position="913"/>
        <end position="962"/>
    </location>
</feature>
<dbReference type="InterPro" id="IPR000504">
    <property type="entry name" value="RRM_dom"/>
</dbReference>
<dbReference type="InterPro" id="IPR045137">
    <property type="entry name" value="RBM26/27"/>
</dbReference>
<evidence type="ECO:0000256" key="5">
    <source>
        <dbReference type="SAM" id="Coils"/>
    </source>
</evidence>
<evidence type="ECO:0000256" key="3">
    <source>
        <dbReference type="PROSITE-ProRule" id="PRU00176"/>
    </source>
</evidence>
<evidence type="ECO:0000256" key="6">
    <source>
        <dbReference type="SAM" id="MobiDB-lite"/>
    </source>
</evidence>
<dbReference type="InterPro" id="IPR012677">
    <property type="entry name" value="Nucleotide-bd_a/b_plait_sf"/>
</dbReference>
<feature type="compositionally biased region" description="Polar residues" evidence="6">
    <location>
        <begin position="848"/>
        <end position="857"/>
    </location>
</feature>
<feature type="region of interest" description="Disordered" evidence="6">
    <location>
        <begin position="823"/>
        <end position="857"/>
    </location>
</feature>
<evidence type="ECO:0000259" key="7">
    <source>
        <dbReference type="PROSITE" id="PS50102"/>
    </source>
</evidence>
<comment type="caution">
    <text evidence="9">The sequence shown here is derived from an EMBL/GenBank/DDBJ whole genome shotgun (WGS) entry which is preliminary data.</text>
</comment>
<feature type="domain" description="C3H1-type" evidence="8">
    <location>
        <begin position="445"/>
        <end position="473"/>
    </location>
</feature>
<feature type="compositionally biased region" description="Basic and acidic residues" evidence="6">
    <location>
        <begin position="272"/>
        <end position="296"/>
    </location>
</feature>
<keyword evidence="5" id="KW-0175">Coiled coil</keyword>
<feature type="compositionally biased region" description="Low complexity" evidence="6">
    <location>
        <begin position="641"/>
        <end position="652"/>
    </location>
</feature>
<evidence type="ECO:0008006" key="11">
    <source>
        <dbReference type="Google" id="ProtNLM"/>
    </source>
</evidence>
<keyword evidence="4" id="KW-0863">Zinc-finger</keyword>
<organism evidence="9 10">
    <name type="scientific">Elysia crispata</name>
    <name type="common">lettuce slug</name>
    <dbReference type="NCBI Taxonomy" id="231223"/>
    <lineage>
        <taxon>Eukaryota</taxon>
        <taxon>Metazoa</taxon>
        <taxon>Spiralia</taxon>
        <taxon>Lophotrochozoa</taxon>
        <taxon>Mollusca</taxon>
        <taxon>Gastropoda</taxon>
        <taxon>Heterobranchia</taxon>
        <taxon>Euthyneura</taxon>
        <taxon>Panpulmonata</taxon>
        <taxon>Sacoglossa</taxon>
        <taxon>Placobranchoidea</taxon>
        <taxon>Plakobranchidae</taxon>
        <taxon>Elysia</taxon>
    </lineage>
</organism>
<dbReference type="Gene3D" id="3.30.70.330">
    <property type="match status" value="2"/>
</dbReference>
<dbReference type="GO" id="GO:0008270">
    <property type="term" value="F:zinc ion binding"/>
    <property type="evidence" value="ECO:0007669"/>
    <property type="project" value="UniProtKB-KW"/>
</dbReference>
<dbReference type="InterPro" id="IPR000571">
    <property type="entry name" value="Znf_CCCH"/>
</dbReference>
<dbReference type="EMBL" id="JAWDGP010001707">
    <property type="protein sequence ID" value="KAK3789004.1"/>
    <property type="molecule type" value="Genomic_DNA"/>
</dbReference>
<keyword evidence="10" id="KW-1185">Reference proteome</keyword>
<feature type="compositionally biased region" description="Basic residues" evidence="6">
    <location>
        <begin position="320"/>
        <end position="339"/>
    </location>
</feature>
<dbReference type="InterPro" id="IPR035979">
    <property type="entry name" value="RBD_domain_sf"/>
</dbReference>
<name>A0AAE1AJC4_9GAST</name>
<comment type="function">
    <text evidence="2">May be involved in the turnover of nuclear polyadenylated (pA+) RNA.</text>
</comment>
<evidence type="ECO:0000313" key="9">
    <source>
        <dbReference type="EMBL" id="KAK3789004.1"/>
    </source>
</evidence>
<dbReference type="InterPro" id="IPR002483">
    <property type="entry name" value="PWI_dom"/>
</dbReference>
<dbReference type="GO" id="GO:0003723">
    <property type="term" value="F:RNA binding"/>
    <property type="evidence" value="ECO:0007669"/>
    <property type="project" value="UniProtKB-UniRule"/>
</dbReference>
<feature type="compositionally biased region" description="Polar residues" evidence="6">
    <location>
        <begin position="133"/>
        <end position="152"/>
    </location>
</feature>
<reference evidence="9" key="1">
    <citation type="journal article" date="2023" name="G3 (Bethesda)">
        <title>A reference genome for the long-term kleptoplast-retaining sea slug Elysia crispata morphotype clarki.</title>
        <authorList>
            <person name="Eastman K.E."/>
            <person name="Pendleton A.L."/>
            <person name="Shaikh M.A."/>
            <person name="Suttiyut T."/>
            <person name="Ogas R."/>
            <person name="Tomko P."/>
            <person name="Gavelis G."/>
            <person name="Widhalm J.R."/>
            <person name="Wisecaver J.H."/>
        </authorList>
    </citation>
    <scope>NUCLEOTIDE SEQUENCE</scope>
    <source>
        <strain evidence="9">ECLA1</strain>
    </source>
</reference>
<feature type="compositionally biased region" description="Basic residues" evidence="6">
    <location>
        <begin position="297"/>
        <end position="311"/>
    </location>
</feature>
<feature type="zinc finger region" description="C3H1-type" evidence="4">
    <location>
        <begin position="445"/>
        <end position="473"/>
    </location>
</feature>
<feature type="region of interest" description="Disordered" evidence="6">
    <location>
        <begin position="777"/>
        <end position="801"/>
    </location>
</feature>
<dbReference type="PROSITE" id="PS50102">
    <property type="entry name" value="RRM"/>
    <property type="match status" value="1"/>
</dbReference>
<dbReference type="SMART" id="SM00356">
    <property type="entry name" value="ZnF_C3H1"/>
    <property type="match status" value="1"/>
</dbReference>
<feature type="compositionally biased region" description="Polar residues" evidence="6">
    <location>
        <begin position="386"/>
        <end position="412"/>
    </location>
</feature>
<feature type="compositionally biased region" description="Acidic residues" evidence="6">
    <location>
        <begin position="1277"/>
        <end position="1286"/>
    </location>
</feature>
<evidence type="ECO:0000256" key="2">
    <source>
        <dbReference type="ARBA" id="ARBA00043866"/>
    </source>
</evidence>
<dbReference type="SUPFAM" id="SSF54928">
    <property type="entry name" value="RNA-binding domain, RBD"/>
    <property type="match status" value="2"/>
</dbReference>
<keyword evidence="4" id="KW-0479">Metal-binding</keyword>
<dbReference type="FunFam" id="3.30.70.330:FF:000208">
    <property type="entry name" value="RNA-binding protein 27 isoform X2"/>
    <property type="match status" value="1"/>
</dbReference>
<dbReference type="Gene3D" id="1.20.1390.10">
    <property type="entry name" value="PWI domain"/>
    <property type="match status" value="1"/>
</dbReference>
<feature type="compositionally biased region" description="Basic residues" evidence="6">
    <location>
        <begin position="347"/>
        <end position="359"/>
    </location>
</feature>
<feature type="region of interest" description="Disordered" evidence="6">
    <location>
        <begin position="1160"/>
        <end position="1189"/>
    </location>
</feature>
<accession>A0AAE1AJC4</accession>
<keyword evidence="1 3" id="KW-0694">RNA-binding</keyword>
<dbReference type="Proteomes" id="UP001283361">
    <property type="component" value="Unassembled WGS sequence"/>
</dbReference>
<protein>
    <recommendedName>
        <fullName evidence="11">RNA-binding protein 26</fullName>
    </recommendedName>
</protein>
<evidence type="ECO:0000313" key="10">
    <source>
        <dbReference type="Proteomes" id="UP001283361"/>
    </source>
</evidence>
<feature type="domain" description="RRM" evidence="7">
    <location>
        <begin position="697"/>
        <end position="782"/>
    </location>
</feature>
<feature type="compositionally biased region" description="Polar residues" evidence="6">
    <location>
        <begin position="1254"/>
        <end position="1265"/>
    </location>
</feature>